<dbReference type="GO" id="GO:0003729">
    <property type="term" value="F:mRNA binding"/>
    <property type="evidence" value="ECO:0007669"/>
    <property type="project" value="TreeGrafter"/>
</dbReference>
<dbReference type="RefSeq" id="XP_052905265.1">
    <property type="nucleotide sequence ID" value="XM_053048505.1"/>
</dbReference>
<organism evidence="8 9">
    <name type="scientific">Nematocida ausubeli (strain ATCC PRA-371 / ERTm2)</name>
    <name type="common">Nematode killer fungus</name>
    <dbReference type="NCBI Taxonomy" id="1913371"/>
    <lineage>
        <taxon>Eukaryota</taxon>
        <taxon>Fungi</taxon>
        <taxon>Fungi incertae sedis</taxon>
        <taxon>Microsporidia</taxon>
        <taxon>Nematocida</taxon>
    </lineage>
</organism>
<evidence type="ECO:0000313" key="9">
    <source>
        <dbReference type="Proteomes" id="UP000054524"/>
    </source>
</evidence>
<dbReference type="Pfam" id="PF00076">
    <property type="entry name" value="RRM_1"/>
    <property type="match status" value="3"/>
</dbReference>
<evidence type="ECO:0000256" key="4">
    <source>
        <dbReference type="ARBA" id="ARBA00023242"/>
    </source>
</evidence>
<gene>
    <name evidence="8" type="ORF">NESG_00864</name>
</gene>
<feature type="compositionally biased region" description="Basic and acidic residues" evidence="6">
    <location>
        <begin position="132"/>
        <end position="142"/>
    </location>
</feature>
<evidence type="ECO:0000256" key="1">
    <source>
        <dbReference type="ARBA" id="ARBA00004123"/>
    </source>
</evidence>
<keyword evidence="3 5" id="KW-0694">RNA-binding</keyword>
<keyword evidence="9" id="KW-1185">Reference proteome</keyword>
<dbReference type="InterPro" id="IPR012677">
    <property type="entry name" value="Nucleotide-bd_a/b_plait_sf"/>
</dbReference>
<sequence length="526" mass="59825">MRIIVKNLSLTATKQNIKEHFSAKGVPTDVRLLNTIQGESRGVAFIGYKTEEEAAASIRHYNKSYYNGKRLIVAKSVSKEALEKRDQEERPAKHRKTLSDGLEVEEMKEILKLLQAKKENSWSTTADEEDPASGKKEEKKETLETMVDRYRQNALTKNKEKVLETGEIFVNGIPYTATEEEVEKAFQEYGMISEVFMKYKEREDTWGEGQTLNTGFAIVTFTFPKDAYKLVGETIMFQGKNIKILPSRGKPVEEVTDKNKSNVSHGRYNPVFFNFSAILGVASKEKKVSKQDILKDRGIGLGGRIALLESELIERTRLFLKDEGISEECVCSKKPCVCMFVSKKSILIKNIPYGIKEGEIREYFKKYIRAVFSPSKTLLILEYTTKSDAATELKANNFTRVRDQPIYIEYLKVTKERYAREMAGLPPVSSLKSADSELKREADNPHMLKIILKNVPFQAGRSELSELITGLIGKEYTLRMPVKSDGTHRGFCFVEMQSSEAANILLKKLRHVHLYGRHIVAEKAQL</sequence>
<dbReference type="GO" id="GO:0005634">
    <property type="term" value="C:nucleus"/>
    <property type="evidence" value="ECO:0007669"/>
    <property type="project" value="UniProtKB-SubCell"/>
</dbReference>
<dbReference type="GeneID" id="77675837"/>
<dbReference type="SMART" id="SM00360">
    <property type="entry name" value="RRM"/>
    <property type="match status" value="4"/>
</dbReference>
<keyword evidence="2" id="KW-0677">Repeat</keyword>
<accession>A0A086J3J2</accession>
<dbReference type="InterPro" id="IPR051945">
    <property type="entry name" value="RRM_MRD1_RNA_proc_ribogen"/>
</dbReference>
<evidence type="ECO:0000256" key="6">
    <source>
        <dbReference type="SAM" id="MobiDB-lite"/>
    </source>
</evidence>
<evidence type="ECO:0000313" key="8">
    <source>
        <dbReference type="EMBL" id="KFG26710.1"/>
    </source>
</evidence>
<dbReference type="InterPro" id="IPR035979">
    <property type="entry name" value="RBD_domain_sf"/>
</dbReference>
<feature type="domain" description="RRM" evidence="7">
    <location>
        <begin position="1"/>
        <end position="78"/>
    </location>
</feature>
<dbReference type="PANTHER" id="PTHR48039">
    <property type="entry name" value="RNA-BINDING MOTIF PROTEIN 14B"/>
    <property type="match status" value="1"/>
</dbReference>
<name>A0A086J3J2_NEMA1</name>
<evidence type="ECO:0000259" key="7">
    <source>
        <dbReference type="PROSITE" id="PS50102"/>
    </source>
</evidence>
<comment type="caution">
    <text evidence="8">The sequence shown here is derived from an EMBL/GenBank/DDBJ whole genome shotgun (WGS) entry which is preliminary data.</text>
</comment>
<feature type="domain" description="RRM" evidence="7">
    <location>
        <begin position="166"/>
        <end position="249"/>
    </location>
</feature>
<evidence type="ECO:0000256" key="3">
    <source>
        <dbReference type="ARBA" id="ARBA00022884"/>
    </source>
</evidence>
<dbReference type="SUPFAM" id="SSF54928">
    <property type="entry name" value="RNA-binding domain, RBD"/>
    <property type="match status" value="3"/>
</dbReference>
<evidence type="ECO:0000256" key="5">
    <source>
        <dbReference type="PROSITE-ProRule" id="PRU00176"/>
    </source>
</evidence>
<dbReference type="AlphaFoldDB" id="A0A086J3J2"/>
<dbReference type="EMBL" id="AKIJ01000002">
    <property type="protein sequence ID" value="KFG26710.1"/>
    <property type="molecule type" value="Genomic_DNA"/>
</dbReference>
<dbReference type="PANTHER" id="PTHR48039:SF5">
    <property type="entry name" value="RNA-BINDING PROTEIN 28"/>
    <property type="match status" value="1"/>
</dbReference>
<dbReference type="HOGENOM" id="CLU_039199_0_0_1"/>
<dbReference type="Proteomes" id="UP000054524">
    <property type="component" value="Unassembled WGS sequence"/>
</dbReference>
<dbReference type="PROSITE" id="PS50102">
    <property type="entry name" value="RRM"/>
    <property type="match status" value="3"/>
</dbReference>
<reference evidence="8 9" key="1">
    <citation type="journal article" date="2014" name="Genome Announc.">
        <title>Genome Sequence of the Microsporidian Species Nematocida sp1 Strain ERTm6 (ATCC PRA-372).</title>
        <authorList>
            <person name="Bakowski M.A."/>
            <person name="Priest M."/>
            <person name="Young S."/>
            <person name="Cuomo C.A."/>
            <person name="Troemel E.R."/>
        </authorList>
    </citation>
    <scope>NUCLEOTIDE SEQUENCE [LARGE SCALE GENOMIC DNA]</scope>
    <source>
        <strain evidence="8 9">ERTm6</strain>
    </source>
</reference>
<proteinExistence type="predicted"/>
<keyword evidence="4" id="KW-0539">Nucleus</keyword>
<evidence type="ECO:0000256" key="2">
    <source>
        <dbReference type="ARBA" id="ARBA00022737"/>
    </source>
</evidence>
<feature type="domain" description="RRM" evidence="7">
    <location>
        <begin position="448"/>
        <end position="526"/>
    </location>
</feature>
<feature type="region of interest" description="Disordered" evidence="6">
    <location>
        <begin position="121"/>
        <end position="142"/>
    </location>
</feature>
<protein>
    <recommendedName>
        <fullName evidence="7">RRM domain-containing protein</fullName>
    </recommendedName>
</protein>
<comment type="subcellular location">
    <subcellularLocation>
        <location evidence="1">Nucleus</location>
    </subcellularLocation>
</comment>
<dbReference type="Gene3D" id="3.30.70.330">
    <property type="match status" value="4"/>
</dbReference>
<dbReference type="InterPro" id="IPR000504">
    <property type="entry name" value="RRM_dom"/>
</dbReference>